<dbReference type="AlphaFoldDB" id="A0AAD3NP64"/>
<name>A0AAD3NP64_CRYJA</name>
<accession>A0AAD3NP64</accession>
<evidence type="ECO:0000313" key="1">
    <source>
        <dbReference type="EMBL" id="GLJ56566.1"/>
    </source>
</evidence>
<protein>
    <submittedName>
        <fullName evidence="1">Uncharacterized protein</fullName>
    </submittedName>
</protein>
<dbReference type="EMBL" id="BSEH01000022">
    <property type="protein sequence ID" value="GLJ56566.1"/>
    <property type="molecule type" value="Genomic_DNA"/>
</dbReference>
<proteinExistence type="predicted"/>
<gene>
    <name evidence="1" type="ORF">SUGI_1228230</name>
</gene>
<keyword evidence="2" id="KW-1185">Reference proteome</keyword>
<reference evidence="1" key="1">
    <citation type="submission" date="2022-12" db="EMBL/GenBank/DDBJ databases">
        <title>Chromosome-Level Genome Assembly of Japanese Cedar (Cryptomeriajaponica D. Don).</title>
        <authorList>
            <person name="Fujino T."/>
            <person name="Yamaguchi K."/>
            <person name="Yokoyama T."/>
            <person name="Hamanaka T."/>
            <person name="Harazono Y."/>
            <person name="Kamada H."/>
            <person name="Kobayashi W."/>
            <person name="Ujino-Ihara T."/>
            <person name="Uchiyama K."/>
            <person name="Matsumoto A."/>
            <person name="Izuno A."/>
            <person name="Tsumura Y."/>
            <person name="Toyoda A."/>
            <person name="Shigenobu S."/>
            <person name="Moriguchi Y."/>
            <person name="Ueno S."/>
            <person name="Kasahara M."/>
        </authorList>
    </citation>
    <scope>NUCLEOTIDE SEQUENCE</scope>
</reference>
<comment type="caution">
    <text evidence="1">The sequence shown here is derived from an EMBL/GenBank/DDBJ whole genome shotgun (WGS) entry which is preliminary data.</text>
</comment>
<dbReference type="Proteomes" id="UP001234787">
    <property type="component" value="Unassembled WGS sequence"/>
</dbReference>
<evidence type="ECO:0000313" key="2">
    <source>
        <dbReference type="Proteomes" id="UP001234787"/>
    </source>
</evidence>
<organism evidence="1 2">
    <name type="scientific">Cryptomeria japonica</name>
    <name type="common">Japanese cedar</name>
    <name type="synonym">Cupressus japonica</name>
    <dbReference type="NCBI Taxonomy" id="3369"/>
    <lineage>
        <taxon>Eukaryota</taxon>
        <taxon>Viridiplantae</taxon>
        <taxon>Streptophyta</taxon>
        <taxon>Embryophyta</taxon>
        <taxon>Tracheophyta</taxon>
        <taxon>Spermatophyta</taxon>
        <taxon>Pinopsida</taxon>
        <taxon>Pinidae</taxon>
        <taxon>Conifers II</taxon>
        <taxon>Cupressales</taxon>
        <taxon>Cupressaceae</taxon>
        <taxon>Cryptomeria</taxon>
    </lineage>
</organism>
<sequence length="133" mass="14662">MYAMSRPMLWLPLQLELLLPPLPFLELSEVDGLYAFAGDTLASSAFIPLLLLAMPLSPALDQLLGQPRLLVSLLLLMAAMGLDRYRWWNWIFIYGIRCLGLWLRWREGSIVASGFAASASSRTGSGSGYPTGS</sequence>